<accession>A0A067SS91</accession>
<reference evidence="2" key="1">
    <citation type="journal article" date="2014" name="Proc. Natl. Acad. Sci. U.S.A.">
        <title>Extensive sampling of basidiomycete genomes demonstrates inadequacy of the white-rot/brown-rot paradigm for wood decay fungi.</title>
        <authorList>
            <person name="Riley R."/>
            <person name="Salamov A.A."/>
            <person name="Brown D.W."/>
            <person name="Nagy L.G."/>
            <person name="Floudas D."/>
            <person name="Held B.W."/>
            <person name="Levasseur A."/>
            <person name="Lombard V."/>
            <person name="Morin E."/>
            <person name="Otillar R."/>
            <person name="Lindquist E.A."/>
            <person name="Sun H."/>
            <person name="LaButti K.M."/>
            <person name="Schmutz J."/>
            <person name="Jabbour D."/>
            <person name="Luo H."/>
            <person name="Baker S.E."/>
            <person name="Pisabarro A.G."/>
            <person name="Walton J.D."/>
            <person name="Blanchette R.A."/>
            <person name="Henrissat B."/>
            <person name="Martin F."/>
            <person name="Cullen D."/>
            <person name="Hibbett D.S."/>
            <person name="Grigoriev I.V."/>
        </authorList>
    </citation>
    <scope>NUCLEOTIDE SEQUENCE [LARGE SCALE GENOMIC DNA]</scope>
    <source>
        <strain evidence="2">CBS 339.88</strain>
    </source>
</reference>
<dbReference type="OrthoDB" id="2909959at2759"/>
<evidence type="ECO:0000313" key="1">
    <source>
        <dbReference type="EMBL" id="KDR70534.1"/>
    </source>
</evidence>
<keyword evidence="2" id="KW-1185">Reference proteome</keyword>
<protein>
    <recommendedName>
        <fullName evidence="3">F-box domain-containing protein</fullName>
    </recommendedName>
</protein>
<sequence length="424" mass="48256">MSNNSYLPSGWLLAHIPPDIWREIFKIHVCEAILAYDEGNPDNLIQRPYAIVLSQICSPLRVLAVNARELWNTISLYLHDMGLLSPHPRLLELALDRSGSLPLRIMLDGVVANLGMSAAVRNAVQLLLDNFHRAEAVDINIGIFSSFLRPLDIPAMQAIFPKGTPLLRSLIFRGTGTISILDSRLWTMAPNLRNMVVDKSILFDSSYFIRILPIPFGQLTNIHMGPRICPRRLYELLSKTKNLIECTVGNLEYNYGLNVEPILLPSLRHLSLQACNFRTQSMSFLAYLKTPALNSLNLQDNGVDFPESYKTFAFFLAESSCSLQHFAFNVLPSDVEKKLKLLELLPQLTSLKLRIKCSYEEAYGSFRSKAHVRYRRYTDFREELMREVTKWDALREGSHCCKIVIEDDISGNGLFLPIWRDGLK</sequence>
<proteinExistence type="predicted"/>
<gene>
    <name evidence="1" type="ORF">GALMADRAFT_282106</name>
</gene>
<dbReference type="SUPFAM" id="SSF52047">
    <property type="entry name" value="RNI-like"/>
    <property type="match status" value="1"/>
</dbReference>
<dbReference type="InterPro" id="IPR032675">
    <property type="entry name" value="LRR_dom_sf"/>
</dbReference>
<dbReference type="EMBL" id="KL142396">
    <property type="protein sequence ID" value="KDR70534.1"/>
    <property type="molecule type" value="Genomic_DNA"/>
</dbReference>
<organism evidence="1 2">
    <name type="scientific">Galerina marginata (strain CBS 339.88)</name>
    <dbReference type="NCBI Taxonomy" id="685588"/>
    <lineage>
        <taxon>Eukaryota</taxon>
        <taxon>Fungi</taxon>
        <taxon>Dikarya</taxon>
        <taxon>Basidiomycota</taxon>
        <taxon>Agaricomycotina</taxon>
        <taxon>Agaricomycetes</taxon>
        <taxon>Agaricomycetidae</taxon>
        <taxon>Agaricales</taxon>
        <taxon>Agaricineae</taxon>
        <taxon>Strophariaceae</taxon>
        <taxon>Galerina</taxon>
    </lineage>
</organism>
<dbReference type="HOGENOM" id="CLU_614002_0_0_1"/>
<name>A0A067SS91_GALM3</name>
<dbReference type="Gene3D" id="3.80.10.10">
    <property type="entry name" value="Ribonuclease Inhibitor"/>
    <property type="match status" value="1"/>
</dbReference>
<evidence type="ECO:0000313" key="2">
    <source>
        <dbReference type="Proteomes" id="UP000027222"/>
    </source>
</evidence>
<evidence type="ECO:0008006" key="3">
    <source>
        <dbReference type="Google" id="ProtNLM"/>
    </source>
</evidence>
<dbReference type="STRING" id="685588.A0A067SS91"/>
<dbReference type="AlphaFoldDB" id="A0A067SS91"/>
<dbReference type="Proteomes" id="UP000027222">
    <property type="component" value="Unassembled WGS sequence"/>
</dbReference>